<feature type="region of interest" description="Disordered" evidence="1">
    <location>
        <begin position="68"/>
        <end position="91"/>
    </location>
</feature>
<evidence type="ECO:0000256" key="1">
    <source>
        <dbReference type="SAM" id="MobiDB-lite"/>
    </source>
</evidence>
<accession>A0A420ZC86</accession>
<evidence type="ECO:0000313" key="3">
    <source>
        <dbReference type="Proteomes" id="UP000281261"/>
    </source>
</evidence>
<dbReference type="AlphaFoldDB" id="A0A420ZC86"/>
<evidence type="ECO:0000313" key="2">
    <source>
        <dbReference type="EMBL" id="RLC36895.1"/>
    </source>
</evidence>
<sequence length="143" mass="16627">MPYGKIEIEMKHNLKTGITTVEKFDVVYEGFRDQQAIASVLYKPITDIKPLVDYLDNSKNGSGYVPIKAEVKPESKPKKKPKKTSGTYGSGNFKEKMEIKKKLFGYTKEDEEEEKYKAKTIYETWKRMFNSMIDMIKKFGDLF</sequence>
<protein>
    <submittedName>
        <fullName evidence="2">Uncharacterized protein</fullName>
    </submittedName>
</protein>
<reference evidence="2 3" key="1">
    <citation type="submission" date="2018-06" db="EMBL/GenBank/DDBJ databases">
        <title>Extensive metabolic versatility and redundancy in microbially diverse, dynamic hydrothermal sediments.</title>
        <authorList>
            <person name="Dombrowski N."/>
            <person name="Teske A."/>
            <person name="Baker B.J."/>
        </authorList>
    </citation>
    <scope>NUCLEOTIDE SEQUENCE [LARGE SCALE GENOMIC DNA]</scope>
    <source>
        <strain evidence="2">B79_G16</strain>
    </source>
</reference>
<name>A0A420ZC86_UNCK3</name>
<gene>
    <name evidence="2" type="ORF">DRH29_03550</name>
</gene>
<dbReference type="EMBL" id="QMNG01000022">
    <property type="protein sequence ID" value="RLC36895.1"/>
    <property type="molecule type" value="Genomic_DNA"/>
</dbReference>
<proteinExistence type="predicted"/>
<dbReference type="Proteomes" id="UP000281261">
    <property type="component" value="Unassembled WGS sequence"/>
</dbReference>
<comment type="caution">
    <text evidence="2">The sequence shown here is derived from an EMBL/GenBank/DDBJ whole genome shotgun (WGS) entry which is preliminary data.</text>
</comment>
<organism evidence="2 3">
    <name type="scientific">candidate division Kazan bacterium</name>
    <dbReference type="NCBI Taxonomy" id="2202143"/>
    <lineage>
        <taxon>Bacteria</taxon>
        <taxon>Bacteria division Kazan-3B-28</taxon>
    </lineage>
</organism>